<protein>
    <submittedName>
        <fullName evidence="1">Uncharacterized protein</fullName>
    </submittedName>
</protein>
<dbReference type="AlphaFoldDB" id="A0AAV4SXL8"/>
<sequence>MGVQRRKDDEKMELKKATKNATTNCRKRGKLASDAYEDLFRHVFDIYLRRFIRCVSQRTNKERDCWETFFLFSFRIVIRIKAFD</sequence>
<accession>A0AAV4SXL8</accession>
<proteinExistence type="predicted"/>
<organism evidence="1 2">
    <name type="scientific">Caerostris extrusa</name>
    <name type="common">Bark spider</name>
    <name type="synonym">Caerostris bankana</name>
    <dbReference type="NCBI Taxonomy" id="172846"/>
    <lineage>
        <taxon>Eukaryota</taxon>
        <taxon>Metazoa</taxon>
        <taxon>Ecdysozoa</taxon>
        <taxon>Arthropoda</taxon>
        <taxon>Chelicerata</taxon>
        <taxon>Arachnida</taxon>
        <taxon>Araneae</taxon>
        <taxon>Araneomorphae</taxon>
        <taxon>Entelegynae</taxon>
        <taxon>Araneoidea</taxon>
        <taxon>Araneidae</taxon>
        <taxon>Caerostris</taxon>
    </lineage>
</organism>
<evidence type="ECO:0000313" key="1">
    <source>
        <dbReference type="EMBL" id="GIY37250.1"/>
    </source>
</evidence>
<dbReference type="EMBL" id="BPLR01010145">
    <property type="protein sequence ID" value="GIY37250.1"/>
    <property type="molecule type" value="Genomic_DNA"/>
</dbReference>
<comment type="caution">
    <text evidence="1">The sequence shown here is derived from an EMBL/GenBank/DDBJ whole genome shotgun (WGS) entry which is preliminary data.</text>
</comment>
<evidence type="ECO:0000313" key="2">
    <source>
        <dbReference type="Proteomes" id="UP001054945"/>
    </source>
</evidence>
<dbReference type="Proteomes" id="UP001054945">
    <property type="component" value="Unassembled WGS sequence"/>
</dbReference>
<reference evidence="1 2" key="1">
    <citation type="submission" date="2021-06" db="EMBL/GenBank/DDBJ databases">
        <title>Caerostris extrusa draft genome.</title>
        <authorList>
            <person name="Kono N."/>
            <person name="Arakawa K."/>
        </authorList>
    </citation>
    <scope>NUCLEOTIDE SEQUENCE [LARGE SCALE GENOMIC DNA]</scope>
</reference>
<gene>
    <name evidence="1" type="ORF">CEXT_446841</name>
</gene>
<keyword evidence="2" id="KW-1185">Reference proteome</keyword>
<name>A0AAV4SXL8_CAEEX</name>